<gene>
    <name evidence="1" type="ORF">EWM59_25385</name>
</gene>
<protein>
    <submittedName>
        <fullName evidence="1">Uncharacterized protein</fullName>
    </submittedName>
</protein>
<dbReference type="InterPro" id="IPR021223">
    <property type="entry name" value="AbiGi"/>
</dbReference>
<comment type="caution">
    <text evidence="1">The sequence shown here is derived from an EMBL/GenBank/DDBJ whole genome shotgun (WGS) entry which is preliminary data.</text>
</comment>
<keyword evidence="2" id="KW-1185">Reference proteome</keyword>
<sequence length="246" mass="29378">MALSSNSIIHLTEEKESLIGILSDNFRIKYCKEQIKSPIGSIKAAVPMVSFCDIPLSQIKDHIEKYGKYGIGLTKEWAKRKRLNPILYIDDNSIIGEEFYKTFLKYIESKPQFVDVMLMDDRFYLDIIRYMKNYDGMLTRKGVTKYYRFSDEREWRYVPEHSHEFDPMLGFKYYNTEEQKNAENAKLKDLRLEFEPNDISYIFIKNDSEITDFVDLLSKVKRKYNYDDVNRLMTRIITTEQIFNDF</sequence>
<dbReference type="OrthoDB" id="680500at2"/>
<evidence type="ECO:0000313" key="2">
    <source>
        <dbReference type="Proteomes" id="UP000293162"/>
    </source>
</evidence>
<dbReference type="EMBL" id="SEWF01000072">
    <property type="protein sequence ID" value="RYU92773.1"/>
    <property type="molecule type" value="Genomic_DNA"/>
</dbReference>
<organism evidence="1 2">
    <name type="scientific">Emticicia agri</name>
    <dbReference type="NCBI Taxonomy" id="2492393"/>
    <lineage>
        <taxon>Bacteria</taxon>
        <taxon>Pseudomonadati</taxon>
        <taxon>Bacteroidota</taxon>
        <taxon>Cytophagia</taxon>
        <taxon>Cytophagales</taxon>
        <taxon>Leadbetterellaceae</taxon>
        <taxon>Emticicia</taxon>
    </lineage>
</organism>
<proteinExistence type="predicted"/>
<name>A0A4Q5LTM6_9BACT</name>
<accession>A0A4Q5LTM6</accession>
<dbReference type="Proteomes" id="UP000293162">
    <property type="component" value="Unassembled WGS sequence"/>
</dbReference>
<dbReference type="AlphaFoldDB" id="A0A4Q5LTM6"/>
<reference evidence="1 2" key="1">
    <citation type="submission" date="2019-02" db="EMBL/GenBank/DDBJ databases">
        <title>Bacterial novel species Emticicia sp. 17J42-9 isolated from soil.</title>
        <authorList>
            <person name="Jung H.-Y."/>
        </authorList>
    </citation>
    <scope>NUCLEOTIDE SEQUENCE [LARGE SCALE GENOMIC DNA]</scope>
    <source>
        <strain evidence="1 2">17J42-9</strain>
    </source>
</reference>
<dbReference type="RefSeq" id="WP_130024045.1">
    <property type="nucleotide sequence ID" value="NZ_SEWF01000072.1"/>
</dbReference>
<evidence type="ECO:0000313" key="1">
    <source>
        <dbReference type="EMBL" id="RYU92773.1"/>
    </source>
</evidence>
<dbReference type="Pfam" id="PF10899">
    <property type="entry name" value="AbiGi"/>
    <property type="match status" value="1"/>
</dbReference>